<dbReference type="HOGENOM" id="CLU_069356_40_3_7"/>
<evidence type="ECO:0000313" key="7">
    <source>
        <dbReference type="Proteomes" id="UP000008561"/>
    </source>
</evidence>
<dbReference type="InterPro" id="IPR001647">
    <property type="entry name" value="HTH_TetR"/>
</dbReference>
<protein>
    <submittedName>
        <fullName evidence="6">Transcriptional regulator, TetR family</fullName>
    </submittedName>
</protein>
<dbReference type="SUPFAM" id="SSF48498">
    <property type="entry name" value="Tetracyclin repressor-like, C-terminal domain"/>
    <property type="match status" value="1"/>
</dbReference>
<reference evidence="6 7" key="1">
    <citation type="submission" date="2007-10" db="EMBL/GenBank/DDBJ databases">
        <title>Complete sequence of Desulfococcus oleovorans Hxd3.</title>
        <authorList>
            <consortium name="US DOE Joint Genome Institute"/>
            <person name="Copeland A."/>
            <person name="Lucas S."/>
            <person name="Lapidus A."/>
            <person name="Barry K."/>
            <person name="Glavina del Rio T."/>
            <person name="Dalin E."/>
            <person name="Tice H."/>
            <person name="Pitluck S."/>
            <person name="Kiss H."/>
            <person name="Brettin T."/>
            <person name="Bruce D."/>
            <person name="Detter J.C."/>
            <person name="Han C."/>
            <person name="Schmutz J."/>
            <person name="Larimer F."/>
            <person name="Land M."/>
            <person name="Hauser L."/>
            <person name="Kyrpides N."/>
            <person name="Kim E."/>
            <person name="Wawrik B."/>
            <person name="Richardson P."/>
        </authorList>
    </citation>
    <scope>NUCLEOTIDE SEQUENCE [LARGE SCALE GENOMIC DNA]</scope>
    <source>
        <strain evidence="7">DSM 6200 / JCM 39069 / Hxd3</strain>
    </source>
</reference>
<gene>
    <name evidence="6" type="ordered locus">Dole_2974</name>
</gene>
<feature type="DNA-binding region" description="H-T-H motif" evidence="4">
    <location>
        <begin position="34"/>
        <end position="53"/>
    </location>
</feature>
<sequence>MKKPRSPEAIDAIKAVILDHALDIIVSQGLDDLTMRNLARRAKMTAPNLYNYYSGKDEIYLALVVKGFEMLHADLKAAYEGSGNIRKRAKAMLEAYLRFGMENSRYYDIMFVLPTPKYDDYKGTPFEALSETEYRLSMEIAAMAEKAIEKVYGRKVDKAVVTRRLIQVWSLVHGMVSLHNSQVAAYVAEDLPSIYRDSIDELIDLVERL</sequence>
<evidence type="ECO:0000256" key="3">
    <source>
        <dbReference type="ARBA" id="ARBA00023163"/>
    </source>
</evidence>
<organism evidence="6 7">
    <name type="scientific">Desulfosudis oleivorans (strain DSM 6200 / JCM 39069 / Hxd3)</name>
    <name type="common">Desulfococcus oleovorans</name>
    <dbReference type="NCBI Taxonomy" id="96561"/>
    <lineage>
        <taxon>Bacteria</taxon>
        <taxon>Pseudomonadati</taxon>
        <taxon>Thermodesulfobacteriota</taxon>
        <taxon>Desulfobacteria</taxon>
        <taxon>Desulfobacterales</taxon>
        <taxon>Desulfosudaceae</taxon>
        <taxon>Desulfosudis</taxon>
    </lineage>
</organism>
<dbReference type="PANTHER" id="PTHR30055:SF234">
    <property type="entry name" value="HTH-TYPE TRANSCRIPTIONAL REGULATOR BETI"/>
    <property type="match status" value="1"/>
</dbReference>
<dbReference type="RefSeq" id="WP_012176388.1">
    <property type="nucleotide sequence ID" value="NC_009943.1"/>
</dbReference>
<dbReference type="STRING" id="96561.Dole_2974"/>
<keyword evidence="3" id="KW-0804">Transcription</keyword>
<dbReference type="PANTHER" id="PTHR30055">
    <property type="entry name" value="HTH-TYPE TRANSCRIPTIONAL REGULATOR RUTR"/>
    <property type="match status" value="1"/>
</dbReference>
<dbReference type="eggNOG" id="COG1309">
    <property type="taxonomic scope" value="Bacteria"/>
</dbReference>
<name>A8ZZ04_DESOH</name>
<accession>A8ZZ04</accession>
<dbReference type="InterPro" id="IPR036271">
    <property type="entry name" value="Tet_transcr_reg_TetR-rel_C_sf"/>
</dbReference>
<dbReference type="PROSITE" id="PS50977">
    <property type="entry name" value="HTH_TETR_2"/>
    <property type="match status" value="1"/>
</dbReference>
<evidence type="ECO:0000256" key="2">
    <source>
        <dbReference type="ARBA" id="ARBA00023125"/>
    </source>
</evidence>
<dbReference type="KEGG" id="dol:Dole_2974"/>
<dbReference type="Pfam" id="PF00440">
    <property type="entry name" value="TetR_N"/>
    <property type="match status" value="1"/>
</dbReference>
<dbReference type="InterPro" id="IPR009057">
    <property type="entry name" value="Homeodomain-like_sf"/>
</dbReference>
<feature type="domain" description="HTH tetR-type" evidence="5">
    <location>
        <begin position="11"/>
        <end position="71"/>
    </location>
</feature>
<evidence type="ECO:0000256" key="4">
    <source>
        <dbReference type="PROSITE-ProRule" id="PRU00335"/>
    </source>
</evidence>
<evidence type="ECO:0000256" key="1">
    <source>
        <dbReference type="ARBA" id="ARBA00023015"/>
    </source>
</evidence>
<keyword evidence="2 4" id="KW-0238">DNA-binding</keyword>
<dbReference type="InterPro" id="IPR025996">
    <property type="entry name" value="MT1864/Rv1816-like_C"/>
</dbReference>
<dbReference type="GO" id="GO:0003700">
    <property type="term" value="F:DNA-binding transcription factor activity"/>
    <property type="evidence" value="ECO:0007669"/>
    <property type="project" value="TreeGrafter"/>
</dbReference>
<evidence type="ECO:0000313" key="6">
    <source>
        <dbReference type="EMBL" id="ABW68777.1"/>
    </source>
</evidence>
<proteinExistence type="predicted"/>
<dbReference type="Gene3D" id="1.10.357.10">
    <property type="entry name" value="Tetracycline Repressor, domain 2"/>
    <property type="match status" value="1"/>
</dbReference>
<dbReference type="Pfam" id="PF13305">
    <property type="entry name" value="TetR_C_33"/>
    <property type="match status" value="1"/>
</dbReference>
<dbReference type="GO" id="GO:0000976">
    <property type="term" value="F:transcription cis-regulatory region binding"/>
    <property type="evidence" value="ECO:0007669"/>
    <property type="project" value="TreeGrafter"/>
</dbReference>
<keyword evidence="7" id="KW-1185">Reference proteome</keyword>
<dbReference type="AlphaFoldDB" id="A8ZZ04"/>
<dbReference type="InterPro" id="IPR050109">
    <property type="entry name" value="HTH-type_TetR-like_transc_reg"/>
</dbReference>
<dbReference type="OrthoDB" id="63332at2"/>
<dbReference type="SUPFAM" id="SSF46689">
    <property type="entry name" value="Homeodomain-like"/>
    <property type="match status" value="1"/>
</dbReference>
<dbReference type="EMBL" id="CP000859">
    <property type="protein sequence ID" value="ABW68777.1"/>
    <property type="molecule type" value="Genomic_DNA"/>
</dbReference>
<evidence type="ECO:0000259" key="5">
    <source>
        <dbReference type="PROSITE" id="PS50977"/>
    </source>
</evidence>
<dbReference type="Proteomes" id="UP000008561">
    <property type="component" value="Chromosome"/>
</dbReference>
<keyword evidence="1" id="KW-0805">Transcription regulation</keyword>